<proteinExistence type="predicted"/>
<keyword evidence="4" id="KW-1185">Reference proteome</keyword>
<reference evidence="3" key="5">
    <citation type="submission" date="2018-04" db="UniProtKB">
        <authorList>
            <consortium name="EnsemblFungi"/>
        </authorList>
    </citation>
    <scope>IDENTIFICATION</scope>
    <source>
        <strain evidence="3">R3-111a-1</strain>
    </source>
</reference>
<protein>
    <submittedName>
        <fullName evidence="2 3">Uncharacterized protein</fullName>
    </submittedName>
</protein>
<feature type="compositionally biased region" description="Polar residues" evidence="1">
    <location>
        <begin position="84"/>
        <end position="97"/>
    </location>
</feature>
<dbReference type="GeneID" id="20354515"/>
<feature type="compositionally biased region" description="Basic and acidic residues" evidence="1">
    <location>
        <begin position="51"/>
        <end position="75"/>
    </location>
</feature>
<evidence type="ECO:0000256" key="1">
    <source>
        <dbReference type="SAM" id="MobiDB-lite"/>
    </source>
</evidence>
<dbReference type="VEuPathDB" id="FungiDB:GGTG_14057"/>
<reference evidence="2" key="3">
    <citation type="submission" date="2010-09" db="EMBL/GenBank/DDBJ databases">
        <title>Annotation of Gaeumannomyces graminis var. tritici R3-111a-1.</title>
        <authorList>
            <consortium name="The Broad Institute Genome Sequencing Platform"/>
            <person name="Ma L.-J."/>
            <person name="Dead R."/>
            <person name="Young S.K."/>
            <person name="Zeng Q."/>
            <person name="Gargeya S."/>
            <person name="Fitzgerald M."/>
            <person name="Haas B."/>
            <person name="Abouelleil A."/>
            <person name="Alvarado L."/>
            <person name="Arachchi H.M."/>
            <person name="Berlin A."/>
            <person name="Brown A."/>
            <person name="Chapman S.B."/>
            <person name="Chen Z."/>
            <person name="Dunbar C."/>
            <person name="Freedman E."/>
            <person name="Gearin G."/>
            <person name="Gellesch M."/>
            <person name="Goldberg J."/>
            <person name="Griggs A."/>
            <person name="Gujja S."/>
            <person name="Heiman D."/>
            <person name="Howarth C."/>
            <person name="Larson L."/>
            <person name="Lui A."/>
            <person name="MacDonald P.J.P."/>
            <person name="Mehta T."/>
            <person name="Montmayeur A."/>
            <person name="Murphy C."/>
            <person name="Neiman D."/>
            <person name="Pearson M."/>
            <person name="Priest M."/>
            <person name="Roberts A."/>
            <person name="Saif S."/>
            <person name="Shea T."/>
            <person name="Shenoy N."/>
            <person name="Sisk P."/>
            <person name="Stolte C."/>
            <person name="Sykes S."/>
            <person name="Yandava C."/>
            <person name="Wortman J."/>
            <person name="Nusbaum C."/>
            <person name="Birren B."/>
        </authorList>
    </citation>
    <scope>NUCLEOTIDE SEQUENCE</scope>
    <source>
        <strain evidence="2">R3-111a-1</strain>
    </source>
</reference>
<evidence type="ECO:0000313" key="4">
    <source>
        <dbReference type="Proteomes" id="UP000006039"/>
    </source>
</evidence>
<gene>
    <name evidence="3" type="primary">20354515</name>
    <name evidence="2" type="ORF">GGTG_14057</name>
</gene>
<feature type="region of interest" description="Disordered" evidence="1">
    <location>
        <begin position="1"/>
        <end position="149"/>
    </location>
</feature>
<accession>J3PKJ9</accession>
<evidence type="ECO:0000313" key="2">
    <source>
        <dbReference type="EMBL" id="EJT68361.1"/>
    </source>
</evidence>
<reference evidence="2" key="2">
    <citation type="submission" date="2010-07" db="EMBL/GenBank/DDBJ databases">
        <authorList>
            <consortium name="The Broad Institute Genome Sequencing Platform"/>
            <consortium name="Broad Institute Genome Sequencing Center for Infectious Disease"/>
            <person name="Ma L.-J."/>
            <person name="Dead R."/>
            <person name="Young S."/>
            <person name="Zeng Q."/>
            <person name="Koehrsen M."/>
            <person name="Alvarado L."/>
            <person name="Berlin A."/>
            <person name="Chapman S.B."/>
            <person name="Chen Z."/>
            <person name="Freedman E."/>
            <person name="Gellesch M."/>
            <person name="Goldberg J."/>
            <person name="Griggs A."/>
            <person name="Gujja S."/>
            <person name="Heilman E.R."/>
            <person name="Heiman D."/>
            <person name="Hepburn T."/>
            <person name="Howarth C."/>
            <person name="Jen D."/>
            <person name="Larson L."/>
            <person name="Mehta T."/>
            <person name="Neiman D."/>
            <person name="Pearson M."/>
            <person name="Roberts A."/>
            <person name="Saif S."/>
            <person name="Shea T."/>
            <person name="Shenoy N."/>
            <person name="Sisk P."/>
            <person name="Stolte C."/>
            <person name="Sykes S."/>
            <person name="Walk T."/>
            <person name="White J."/>
            <person name="Yandava C."/>
            <person name="Haas B."/>
            <person name="Nusbaum C."/>
            <person name="Birren B."/>
        </authorList>
    </citation>
    <scope>NUCLEOTIDE SEQUENCE</scope>
    <source>
        <strain evidence="2">R3-111a-1</strain>
    </source>
</reference>
<name>J3PKJ9_GAET3</name>
<dbReference type="OrthoDB" id="5403157at2759"/>
<dbReference type="eggNOG" id="ENOG502SBZM">
    <property type="taxonomic scope" value="Eukaryota"/>
</dbReference>
<feature type="region of interest" description="Disordered" evidence="1">
    <location>
        <begin position="166"/>
        <end position="260"/>
    </location>
</feature>
<reference evidence="3" key="4">
    <citation type="journal article" date="2015" name="G3 (Bethesda)">
        <title>Genome sequences of three phytopathogenic species of the Magnaporthaceae family of fungi.</title>
        <authorList>
            <person name="Okagaki L.H."/>
            <person name="Nunes C.C."/>
            <person name="Sailsbery J."/>
            <person name="Clay B."/>
            <person name="Brown D."/>
            <person name="John T."/>
            <person name="Oh Y."/>
            <person name="Young N."/>
            <person name="Fitzgerald M."/>
            <person name="Haas B.J."/>
            <person name="Zeng Q."/>
            <person name="Young S."/>
            <person name="Adiconis X."/>
            <person name="Fan L."/>
            <person name="Levin J.Z."/>
            <person name="Mitchell T.K."/>
            <person name="Okubara P.A."/>
            <person name="Farman M.L."/>
            <person name="Kohn L.M."/>
            <person name="Birren B."/>
            <person name="Ma L.-J."/>
            <person name="Dean R.A."/>
        </authorList>
    </citation>
    <scope>NUCLEOTIDE SEQUENCE</scope>
    <source>
        <strain evidence="3">R3-111a-1</strain>
    </source>
</reference>
<dbReference type="EnsemblFungi" id="EJT68361">
    <property type="protein sequence ID" value="EJT68361"/>
    <property type="gene ID" value="GGTG_14057"/>
</dbReference>
<dbReference type="HOGENOM" id="CLU_027662_0_0_1"/>
<dbReference type="AlphaFoldDB" id="J3PKJ9"/>
<dbReference type="EMBL" id="GL385512">
    <property type="protein sequence ID" value="EJT68361.1"/>
    <property type="molecule type" value="Genomic_DNA"/>
</dbReference>
<dbReference type="RefSeq" id="XP_009230248.1">
    <property type="nucleotide sequence ID" value="XM_009231984.1"/>
</dbReference>
<dbReference type="STRING" id="644352.J3PKJ9"/>
<feature type="region of interest" description="Disordered" evidence="1">
    <location>
        <begin position="268"/>
        <end position="287"/>
    </location>
</feature>
<sequence length="463" mass="48581">MASASSDSTKACLTRSRPITIEMPASRRIRSRDPPSAPLSARGDLPGGYFPEHEDPETRVHRPHPFHADTNEARRQSIARANEESSSPQNDVNNSENGRPVSANGPVSTLPAPSLPAVTEAPAPRRHCSAKDAELPSTTDLLTNPPAVHGAYSYTIDQSAATSIASYNPTGAEDNMLPMGKYYPTNWENRKRAKKEKKEREVMLLQGQVEPGGSTSSSRSPLGPTPPSDNSPVASRSTSASASAAALVPTPTAAPGPIKAVNPDVARTRAAAAAPPPMMGHSRSNSEARRRLQQYQRDMITQATMAASRVLGSQIQQRGQEDVLQSLNTIPALRNLQLNPNQRARSRAGQAVPSLSVSSSSISSASPASIANGGGLAAMMAAGGSFGMLAKPLSPRLEPLGSPGPVTPIDLSRTEEAATTAGGLLVVTRSRMPIAVATAPPAVGPRVQTHENEPSFPFDADGH</sequence>
<feature type="compositionally biased region" description="Polar residues" evidence="1">
    <location>
        <begin position="1"/>
        <end position="11"/>
    </location>
</feature>
<reference evidence="4" key="1">
    <citation type="submission" date="2010-07" db="EMBL/GenBank/DDBJ databases">
        <title>The genome sequence of Gaeumannomyces graminis var. tritici strain R3-111a-1.</title>
        <authorList>
            <consortium name="The Broad Institute Genome Sequencing Platform"/>
            <person name="Ma L.-J."/>
            <person name="Dead R."/>
            <person name="Young S."/>
            <person name="Zeng Q."/>
            <person name="Koehrsen M."/>
            <person name="Alvarado L."/>
            <person name="Berlin A."/>
            <person name="Chapman S.B."/>
            <person name="Chen Z."/>
            <person name="Freedman E."/>
            <person name="Gellesch M."/>
            <person name="Goldberg J."/>
            <person name="Griggs A."/>
            <person name="Gujja S."/>
            <person name="Heilman E.R."/>
            <person name="Heiman D."/>
            <person name="Hepburn T."/>
            <person name="Howarth C."/>
            <person name="Jen D."/>
            <person name="Larson L."/>
            <person name="Mehta T."/>
            <person name="Neiman D."/>
            <person name="Pearson M."/>
            <person name="Roberts A."/>
            <person name="Saif S."/>
            <person name="Shea T."/>
            <person name="Shenoy N."/>
            <person name="Sisk P."/>
            <person name="Stolte C."/>
            <person name="Sykes S."/>
            <person name="Walk T."/>
            <person name="White J."/>
            <person name="Yandava C."/>
            <person name="Haas B."/>
            <person name="Nusbaum C."/>
            <person name="Birren B."/>
        </authorList>
    </citation>
    <scope>NUCLEOTIDE SEQUENCE [LARGE SCALE GENOMIC DNA]</scope>
    <source>
        <strain evidence="4">R3-111a-1</strain>
    </source>
</reference>
<dbReference type="Proteomes" id="UP000006039">
    <property type="component" value="Unassembled WGS sequence"/>
</dbReference>
<feature type="compositionally biased region" description="Low complexity" evidence="1">
    <location>
        <begin position="231"/>
        <end position="255"/>
    </location>
</feature>
<feature type="region of interest" description="Disordered" evidence="1">
    <location>
        <begin position="441"/>
        <end position="463"/>
    </location>
</feature>
<organism evidence="2">
    <name type="scientific">Gaeumannomyces tritici (strain R3-111a-1)</name>
    <name type="common">Wheat and barley take-all root rot fungus</name>
    <name type="synonym">Gaeumannomyces graminis var. tritici</name>
    <dbReference type="NCBI Taxonomy" id="644352"/>
    <lineage>
        <taxon>Eukaryota</taxon>
        <taxon>Fungi</taxon>
        <taxon>Dikarya</taxon>
        <taxon>Ascomycota</taxon>
        <taxon>Pezizomycotina</taxon>
        <taxon>Sordariomycetes</taxon>
        <taxon>Sordariomycetidae</taxon>
        <taxon>Magnaporthales</taxon>
        <taxon>Magnaporthaceae</taxon>
        <taxon>Gaeumannomyces</taxon>
    </lineage>
</organism>
<evidence type="ECO:0000313" key="3">
    <source>
        <dbReference type="EnsemblFungi" id="EJT68361"/>
    </source>
</evidence>